<reference evidence="3 4" key="1">
    <citation type="submission" date="2017-10" db="EMBL/GenBank/DDBJ databases">
        <title>Comparative genomics in systemic dimorphic fungi from Ajellomycetaceae.</title>
        <authorList>
            <person name="Munoz J.F."/>
            <person name="Mcewen J.G."/>
            <person name="Clay O.K."/>
            <person name="Cuomo C.A."/>
        </authorList>
    </citation>
    <scope>NUCLEOTIDE SEQUENCE [LARGE SCALE GENOMIC DNA]</scope>
    <source>
        <strain evidence="3 4">UAMH4076</strain>
    </source>
</reference>
<accession>A0A2B7ZQB5</accession>
<feature type="region of interest" description="Disordered" evidence="1">
    <location>
        <begin position="150"/>
        <end position="176"/>
    </location>
</feature>
<keyword evidence="2" id="KW-0732">Signal</keyword>
<evidence type="ECO:0000313" key="4">
    <source>
        <dbReference type="Proteomes" id="UP000226031"/>
    </source>
</evidence>
<proteinExistence type="predicted"/>
<feature type="chain" id="PRO_5013197053" evidence="2">
    <location>
        <begin position="19"/>
        <end position="208"/>
    </location>
</feature>
<dbReference type="STRING" id="73230.A0A2B7ZQB5"/>
<organism evidence="3 4">
    <name type="scientific">[Emmonsia] crescens</name>
    <dbReference type="NCBI Taxonomy" id="73230"/>
    <lineage>
        <taxon>Eukaryota</taxon>
        <taxon>Fungi</taxon>
        <taxon>Dikarya</taxon>
        <taxon>Ascomycota</taxon>
        <taxon>Pezizomycotina</taxon>
        <taxon>Eurotiomycetes</taxon>
        <taxon>Eurotiomycetidae</taxon>
        <taxon>Onygenales</taxon>
        <taxon>Ajellomycetaceae</taxon>
        <taxon>Emergomyces</taxon>
    </lineage>
</organism>
<evidence type="ECO:0000313" key="3">
    <source>
        <dbReference type="EMBL" id="PGH35378.1"/>
    </source>
</evidence>
<keyword evidence="4" id="KW-1185">Reference proteome</keyword>
<evidence type="ECO:0000256" key="1">
    <source>
        <dbReference type="SAM" id="MobiDB-lite"/>
    </source>
</evidence>
<sequence>MHFSLVVVSLGLLGLSRAQKSIVTELSFPGPLGTQPPIVASVVNADPTATVYELRCAEGTDGTECGLNRAILTQAPNTIGMGFEGEDEDGPSSYHFECKIQDSSADCTMIHQISQTGKGWSTVSSETTQIPTAGFITPLKVTITAGLEKLQGPSATPAPSSGVAPTGTGTNLPTPSTSSGLAAMPLITAAANWGAIGGAAVAVAALVM</sequence>
<evidence type="ECO:0000256" key="2">
    <source>
        <dbReference type="SAM" id="SignalP"/>
    </source>
</evidence>
<protein>
    <submittedName>
        <fullName evidence="3">Uncharacterized protein</fullName>
    </submittedName>
</protein>
<name>A0A2B7ZQB5_9EURO</name>
<feature type="compositionally biased region" description="Polar residues" evidence="1">
    <location>
        <begin position="167"/>
        <end position="176"/>
    </location>
</feature>
<dbReference type="Proteomes" id="UP000226031">
    <property type="component" value="Unassembled WGS sequence"/>
</dbReference>
<dbReference type="AlphaFoldDB" id="A0A2B7ZQB5"/>
<dbReference type="VEuPathDB" id="FungiDB:EMCG_03135"/>
<feature type="signal peptide" evidence="2">
    <location>
        <begin position="1"/>
        <end position="18"/>
    </location>
</feature>
<dbReference type="EMBL" id="PDND01000022">
    <property type="protein sequence ID" value="PGH35378.1"/>
    <property type="molecule type" value="Genomic_DNA"/>
</dbReference>
<dbReference type="PANTHER" id="PTHR40640">
    <property type="entry name" value="ANCHORED GLYCOPROTEIN, PUTATIVE (AFU_ORTHOLOGUE AFUA_8G04860)-RELATED"/>
    <property type="match status" value="1"/>
</dbReference>
<comment type="caution">
    <text evidence="3">The sequence shown here is derived from an EMBL/GenBank/DDBJ whole genome shotgun (WGS) entry which is preliminary data.</text>
</comment>
<gene>
    <name evidence="3" type="ORF">GX50_01716</name>
</gene>
<dbReference type="PANTHER" id="PTHR40640:SF1">
    <property type="entry name" value="ANCHORED GLYCOPROTEIN, PUTATIVE (AFU_ORTHOLOGUE AFUA_8G04860)-RELATED"/>
    <property type="match status" value="1"/>
</dbReference>